<gene>
    <name evidence="2" type="ORF">HNQ45_001251</name>
</gene>
<accession>A0A9Q2HFP8</accession>
<feature type="domain" description="UPF0302" evidence="1">
    <location>
        <begin position="4"/>
        <end position="95"/>
    </location>
</feature>
<name>A0A9Q2HFP8_9STAP</name>
<keyword evidence="3" id="KW-1185">Reference proteome</keyword>
<protein>
    <submittedName>
        <fullName evidence="2">Uncharacterized protein YpiB (UPF0302 family)</fullName>
    </submittedName>
</protein>
<reference evidence="2 3" key="1">
    <citation type="submission" date="2020-08" db="EMBL/GenBank/DDBJ databases">
        <title>Genomic Encyclopedia of Type Strains, Phase IV (KMG-IV): sequencing the most valuable type-strain genomes for metagenomic binning, comparative biology and taxonomic classification.</title>
        <authorList>
            <person name="Goeker M."/>
        </authorList>
    </citation>
    <scope>NUCLEOTIDE SEQUENCE [LARGE SCALE GENOMIC DNA]</scope>
    <source>
        <strain evidence="2 3">DSM 19163</strain>
    </source>
</reference>
<comment type="caution">
    <text evidence="2">The sequence shown here is derived from an EMBL/GenBank/DDBJ whole genome shotgun (WGS) entry which is preliminary data.</text>
</comment>
<sequence>MDSKRDFFDYFLHKYNNLNYQIVWILNFIKSDNNLLKNVTLINNDTNIQLVISERYPYVMLKIDSIVILDSEDILYHLNKYKNHPIFMDFHMKEDIKLKEVKINQVYETYYLEKNNSIDHLIDEALINKDEKKFNILSKLIKNINEG</sequence>
<dbReference type="InterPro" id="IPR014963">
    <property type="entry name" value="UPF0302_N"/>
</dbReference>
<organism evidence="2 3">
    <name type="scientific">Nosocomiicoccus ampullae</name>
    <dbReference type="NCBI Taxonomy" id="489910"/>
    <lineage>
        <taxon>Bacteria</taxon>
        <taxon>Bacillati</taxon>
        <taxon>Bacillota</taxon>
        <taxon>Bacilli</taxon>
        <taxon>Bacillales</taxon>
        <taxon>Staphylococcaceae</taxon>
        <taxon>Nosocomiicoccus</taxon>
    </lineage>
</organism>
<dbReference type="Gene3D" id="3.40.1530.30">
    <property type="entry name" value="Uncharacterised family UPF0302, N-terminal domain"/>
    <property type="match status" value="1"/>
</dbReference>
<proteinExistence type="predicted"/>
<dbReference type="InterPro" id="IPR038091">
    <property type="entry name" value="UPF0302_N_sf"/>
</dbReference>
<evidence type="ECO:0000259" key="1">
    <source>
        <dbReference type="Pfam" id="PF08864"/>
    </source>
</evidence>
<dbReference type="RefSeq" id="WP_183674724.1">
    <property type="nucleotide sequence ID" value="NZ_CBCRYX010000008.1"/>
</dbReference>
<dbReference type="AlphaFoldDB" id="A0A9Q2HFP8"/>
<evidence type="ECO:0000313" key="3">
    <source>
        <dbReference type="Proteomes" id="UP000579136"/>
    </source>
</evidence>
<dbReference type="EMBL" id="JACHHF010000007">
    <property type="protein sequence ID" value="MBB5176363.1"/>
    <property type="molecule type" value="Genomic_DNA"/>
</dbReference>
<dbReference type="Proteomes" id="UP000579136">
    <property type="component" value="Unassembled WGS sequence"/>
</dbReference>
<evidence type="ECO:0000313" key="2">
    <source>
        <dbReference type="EMBL" id="MBB5176363.1"/>
    </source>
</evidence>
<dbReference type="Pfam" id="PF08864">
    <property type="entry name" value="UPF0302"/>
    <property type="match status" value="1"/>
</dbReference>